<dbReference type="EMBL" id="DXBR01000075">
    <property type="protein sequence ID" value="HIZ39939.1"/>
    <property type="molecule type" value="Genomic_DNA"/>
</dbReference>
<accession>A0A9D2J8W8</accession>
<name>A0A9D2J8W8_9FIRM</name>
<feature type="domain" description="Transglutaminase-like" evidence="2">
    <location>
        <begin position="515"/>
        <end position="592"/>
    </location>
</feature>
<keyword evidence="1" id="KW-0472">Membrane</keyword>
<proteinExistence type="predicted"/>
<feature type="transmembrane region" description="Helical" evidence="1">
    <location>
        <begin position="641"/>
        <end position="664"/>
    </location>
</feature>
<evidence type="ECO:0000313" key="4">
    <source>
        <dbReference type="Proteomes" id="UP000824049"/>
    </source>
</evidence>
<protein>
    <submittedName>
        <fullName evidence="3">Transglutaminase-like domain-containing protein</fullName>
    </submittedName>
</protein>
<dbReference type="Gene3D" id="3.10.620.30">
    <property type="match status" value="1"/>
</dbReference>
<dbReference type="SUPFAM" id="SSF54001">
    <property type="entry name" value="Cysteine proteinases"/>
    <property type="match status" value="1"/>
</dbReference>
<feature type="transmembrane region" description="Helical" evidence="1">
    <location>
        <begin position="20"/>
        <end position="41"/>
    </location>
</feature>
<dbReference type="Pfam" id="PF01841">
    <property type="entry name" value="Transglut_core"/>
    <property type="match status" value="1"/>
</dbReference>
<dbReference type="SMART" id="SM00460">
    <property type="entry name" value="TGc"/>
    <property type="match status" value="1"/>
</dbReference>
<keyword evidence="1" id="KW-0812">Transmembrane</keyword>
<feature type="transmembrane region" description="Helical" evidence="1">
    <location>
        <begin position="73"/>
        <end position="91"/>
    </location>
</feature>
<keyword evidence="1" id="KW-1133">Transmembrane helix</keyword>
<dbReference type="PANTHER" id="PTHR42736">
    <property type="entry name" value="PROTEIN-GLUTAMINE GAMMA-GLUTAMYLTRANSFERASE"/>
    <property type="match status" value="1"/>
</dbReference>
<dbReference type="AlphaFoldDB" id="A0A9D2J8W8"/>
<feature type="transmembrane region" description="Helical" evidence="1">
    <location>
        <begin position="47"/>
        <end position="66"/>
    </location>
</feature>
<sequence length="783" mass="88637">MEKEITFLQAGKENKKDRTFYDVAVSVLYSSLLMAGVSELLGDLIPFQGNQVLFAVSTAAAVLVIFSQQQKMLEVVLPLLLLFGAFALLFFRMEAVIRGMLALANMVMEKWNTIFNTYLPLYGLASPGKGDIFSALIILGILLGIFSGYSIWRQWLGFLTAEVFLLVMTGCLLRGNESCRPVILLMAGWLGIWSGSRTGSRRSRRISLCVCAFTLVFGWGTSALLSGYHPARTVDNIRTQIEDAIEYIRFGTDSLPQGDLRRAGTILGEKPEAEEEEKRTLELSFDTPQEMYLRGFVGAQYDGQSWRQLSVEAYTGRQEGMLDWLGSHGYNPVFARASSQEADAGGQDGASGQTFQNVEVVNRGADRRYVYVPETVEAVEGADYKINQDWQLVSGGIFGEKEYQFQNLQIQPAQEFPKAPSWLKRGGSTAKESYIEAEEVYRSFVYDYYLTVDEDVKQEIDRLLFSGEKWKEEQEDAVDLYEATARIRVMLAALAEYSPETAEVPEGKDFVTWFLGEHKEGNAVHFATAAVLAYRTLGIPARYAEGYYLNGKLAEQLMEQGADSCQLTQENGHAWAEVYVDGVGWSPVEVTPGFYSEVYAPDYLINIRQEEMEKGNSGARTEVDEVVSGNREEKRTQILPYIPWNMLGIALLVLLLIVGIIVLLEMQRIVRVFLRSRKRKNNPDKLAELSYGQMCRMFRCAGVPENYRRPYELTECVCTRFSSIKEEEYIRVIQIIQRNIFGQKALLPNECRILEVLCGKIRTELYADASLWKKLLYRYLYCH</sequence>
<dbReference type="PANTHER" id="PTHR42736:SF1">
    <property type="entry name" value="PROTEIN-GLUTAMINE GAMMA-GLUTAMYLTRANSFERASE"/>
    <property type="match status" value="1"/>
</dbReference>
<gene>
    <name evidence="3" type="ORF">H9968_08450</name>
</gene>
<evidence type="ECO:0000259" key="2">
    <source>
        <dbReference type="SMART" id="SM00460"/>
    </source>
</evidence>
<feature type="transmembrane region" description="Helical" evidence="1">
    <location>
        <begin position="206"/>
        <end position="228"/>
    </location>
</feature>
<organism evidence="3 4">
    <name type="scientific">Candidatus Anaerobutyricum stercoris</name>
    <dbReference type="NCBI Taxonomy" id="2838457"/>
    <lineage>
        <taxon>Bacteria</taxon>
        <taxon>Bacillati</taxon>
        <taxon>Bacillota</taxon>
        <taxon>Clostridia</taxon>
        <taxon>Lachnospirales</taxon>
        <taxon>Lachnospiraceae</taxon>
        <taxon>Anaerobutyricum</taxon>
    </lineage>
</organism>
<reference evidence="3" key="1">
    <citation type="journal article" date="2021" name="PeerJ">
        <title>Extensive microbial diversity within the chicken gut microbiome revealed by metagenomics and culture.</title>
        <authorList>
            <person name="Gilroy R."/>
            <person name="Ravi A."/>
            <person name="Getino M."/>
            <person name="Pursley I."/>
            <person name="Horton D.L."/>
            <person name="Alikhan N.F."/>
            <person name="Baker D."/>
            <person name="Gharbi K."/>
            <person name="Hall N."/>
            <person name="Watson M."/>
            <person name="Adriaenssens E.M."/>
            <person name="Foster-Nyarko E."/>
            <person name="Jarju S."/>
            <person name="Secka A."/>
            <person name="Antonio M."/>
            <person name="Oren A."/>
            <person name="Chaudhuri R.R."/>
            <person name="La Ragione R."/>
            <person name="Hildebrand F."/>
            <person name="Pallen M.J."/>
        </authorList>
    </citation>
    <scope>NUCLEOTIDE SEQUENCE</scope>
    <source>
        <strain evidence="3">CHK179-28034</strain>
    </source>
</reference>
<feature type="transmembrane region" description="Helical" evidence="1">
    <location>
        <begin position="132"/>
        <end position="149"/>
    </location>
</feature>
<comment type="caution">
    <text evidence="3">The sequence shown here is derived from an EMBL/GenBank/DDBJ whole genome shotgun (WGS) entry which is preliminary data.</text>
</comment>
<evidence type="ECO:0000256" key="1">
    <source>
        <dbReference type="SAM" id="Phobius"/>
    </source>
</evidence>
<dbReference type="Proteomes" id="UP000824049">
    <property type="component" value="Unassembled WGS sequence"/>
</dbReference>
<reference evidence="3" key="2">
    <citation type="submission" date="2021-04" db="EMBL/GenBank/DDBJ databases">
        <authorList>
            <person name="Gilroy R."/>
        </authorList>
    </citation>
    <scope>NUCLEOTIDE SEQUENCE</scope>
    <source>
        <strain evidence="3">CHK179-28034</strain>
    </source>
</reference>
<evidence type="ECO:0000313" key="3">
    <source>
        <dbReference type="EMBL" id="HIZ39939.1"/>
    </source>
</evidence>
<dbReference type="InterPro" id="IPR038765">
    <property type="entry name" value="Papain-like_cys_pep_sf"/>
</dbReference>
<dbReference type="InterPro" id="IPR002931">
    <property type="entry name" value="Transglutaminase-like"/>
</dbReference>
<dbReference type="InterPro" id="IPR052901">
    <property type="entry name" value="Bact_TGase-like"/>
</dbReference>